<reference evidence="1 2" key="2">
    <citation type="submission" date="2018-09" db="EMBL/GenBank/DDBJ databases">
        <title>Genome of Sphaerochaeta halotolerans strain 4-11.</title>
        <authorList>
            <person name="Nazina T.N."/>
            <person name="Sokolova D.S."/>
        </authorList>
    </citation>
    <scope>NUCLEOTIDE SEQUENCE [LARGE SCALE GENOMIC DNA]</scope>
    <source>
        <strain evidence="1 2">4-11</strain>
    </source>
</reference>
<keyword evidence="2" id="KW-1185">Reference proteome</keyword>
<organism evidence="1 2">
    <name type="scientific">Sphaerochaeta halotolerans</name>
    <dbReference type="NCBI Taxonomy" id="2293840"/>
    <lineage>
        <taxon>Bacteria</taxon>
        <taxon>Pseudomonadati</taxon>
        <taxon>Spirochaetota</taxon>
        <taxon>Spirochaetia</taxon>
        <taxon>Spirochaetales</taxon>
        <taxon>Sphaerochaetaceae</taxon>
        <taxon>Sphaerochaeta</taxon>
    </lineage>
</organism>
<sequence>MSHDDDSANNSTMDIHNYTTGYNEYSFKGSGALDGFSITGVYHYSRISTAPETVESSWFEYEDEKSESHHPIAMNISFTGSQMTITCKTSEGPMTGLTFSGGIKQPTP</sequence>
<dbReference type="RefSeq" id="WP_133299311.1">
    <property type="nucleotide sequence ID" value="NZ_QUWK01000006.1"/>
</dbReference>
<gene>
    <name evidence="1" type="ORF">DYP60_07300</name>
</gene>
<reference evidence="2" key="1">
    <citation type="submission" date="2018-08" db="EMBL/GenBank/DDBJ databases">
        <authorList>
            <person name="Grouzdev D.S."/>
            <person name="Krutkina M.S."/>
        </authorList>
    </citation>
    <scope>NUCLEOTIDE SEQUENCE [LARGE SCALE GENOMIC DNA]</scope>
    <source>
        <strain evidence="2">4-11</strain>
    </source>
</reference>
<evidence type="ECO:0000313" key="2">
    <source>
        <dbReference type="Proteomes" id="UP000264002"/>
    </source>
</evidence>
<comment type="caution">
    <text evidence="1">The sequence shown here is derived from an EMBL/GenBank/DDBJ whole genome shotgun (WGS) entry which is preliminary data.</text>
</comment>
<protein>
    <submittedName>
        <fullName evidence="1">Uncharacterized protein</fullName>
    </submittedName>
</protein>
<evidence type="ECO:0000313" key="1">
    <source>
        <dbReference type="EMBL" id="RFU95018.1"/>
    </source>
</evidence>
<dbReference type="EMBL" id="QUWK01000006">
    <property type="protein sequence ID" value="RFU95018.1"/>
    <property type="molecule type" value="Genomic_DNA"/>
</dbReference>
<dbReference type="AlphaFoldDB" id="A0A372MHZ4"/>
<name>A0A372MHZ4_9SPIR</name>
<proteinExistence type="predicted"/>
<accession>A0A372MHZ4</accession>
<dbReference type="Proteomes" id="UP000264002">
    <property type="component" value="Unassembled WGS sequence"/>
</dbReference>